<dbReference type="InterPro" id="IPR035896">
    <property type="entry name" value="AN1-like_Znf"/>
</dbReference>
<dbReference type="STRING" id="71139.A0A059CWS3"/>
<dbReference type="PANTHER" id="PTHR10634:SF124">
    <property type="entry name" value="ZINC FINGER A20 AND AN1 DOMAIN-CONTAINING STRESS-ASSOCIATED PROTEIN 8-RELATED"/>
    <property type="match status" value="1"/>
</dbReference>
<protein>
    <recommendedName>
        <fullName evidence="6">AN1-type domain-containing protein</fullName>
    </recommendedName>
</protein>
<keyword evidence="2" id="KW-0479">Metal-binding</keyword>
<evidence type="ECO:0000256" key="3">
    <source>
        <dbReference type="ARBA" id="ARBA00022771"/>
    </source>
</evidence>
<dbReference type="PANTHER" id="PTHR10634">
    <property type="entry name" value="AN1-TYPE ZINC FINGER PROTEIN"/>
    <property type="match status" value="1"/>
</dbReference>
<dbReference type="GO" id="GO:0008270">
    <property type="term" value="F:zinc ion binding"/>
    <property type="evidence" value="ECO:0007669"/>
    <property type="project" value="UniProtKB-KW"/>
</dbReference>
<reference evidence="7" key="1">
    <citation type="submission" date="2013-07" db="EMBL/GenBank/DDBJ databases">
        <title>The genome of Eucalyptus grandis.</title>
        <authorList>
            <person name="Schmutz J."/>
            <person name="Hayes R."/>
            <person name="Myburg A."/>
            <person name="Tuskan G."/>
            <person name="Grattapaglia D."/>
            <person name="Rokhsar D.S."/>
        </authorList>
    </citation>
    <scope>NUCLEOTIDE SEQUENCE</scope>
    <source>
        <tissue evidence="7">Leaf extractions</tissue>
    </source>
</reference>
<dbReference type="PROSITE" id="PS51039">
    <property type="entry name" value="ZF_AN1"/>
    <property type="match status" value="1"/>
</dbReference>
<organism evidence="7">
    <name type="scientific">Eucalyptus grandis</name>
    <name type="common">Flooded gum</name>
    <dbReference type="NCBI Taxonomy" id="71139"/>
    <lineage>
        <taxon>Eukaryota</taxon>
        <taxon>Viridiplantae</taxon>
        <taxon>Streptophyta</taxon>
        <taxon>Embryophyta</taxon>
        <taxon>Tracheophyta</taxon>
        <taxon>Spermatophyta</taxon>
        <taxon>Magnoliopsida</taxon>
        <taxon>eudicotyledons</taxon>
        <taxon>Gunneridae</taxon>
        <taxon>Pentapetalae</taxon>
        <taxon>rosids</taxon>
        <taxon>malvids</taxon>
        <taxon>Myrtales</taxon>
        <taxon>Myrtaceae</taxon>
        <taxon>Myrtoideae</taxon>
        <taxon>Eucalypteae</taxon>
        <taxon>Eucalyptus</taxon>
    </lineage>
</organism>
<evidence type="ECO:0000256" key="5">
    <source>
        <dbReference type="PROSITE-ProRule" id="PRU00449"/>
    </source>
</evidence>
<dbReference type="InParanoid" id="A0A059CWS3"/>
<feature type="non-terminal residue" evidence="7">
    <location>
        <position position="42"/>
    </location>
</feature>
<dbReference type="Gene3D" id="4.10.1110.10">
    <property type="entry name" value="AN1-like Zinc finger"/>
    <property type="match status" value="1"/>
</dbReference>
<evidence type="ECO:0000256" key="2">
    <source>
        <dbReference type="ARBA" id="ARBA00022723"/>
    </source>
</evidence>
<dbReference type="AlphaFoldDB" id="A0A059CWS3"/>
<proteinExistence type="predicted"/>
<evidence type="ECO:0000256" key="1">
    <source>
        <dbReference type="ARBA" id="ARBA00003732"/>
    </source>
</evidence>
<dbReference type="InterPro" id="IPR000058">
    <property type="entry name" value="Znf_AN1"/>
</dbReference>
<evidence type="ECO:0000259" key="6">
    <source>
        <dbReference type="PROSITE" id="PS51039"/>
    </source>
</evidence>
<dbReference type="SUPFAM" id="SSF118310">
    <property type="entry name" value="AN1-like Zinc finger"/>
    <property type="match status" value="1"/>
</dbReference>
<sequence length="42" mass="4659">MTVNTSTPTMSKKKNRCTLCNKHVGLLGFECGCGDLFCRAHR</sequence>
<dbReference type="EMBL" id="KK198755">
    <property type="protein sequence ID" value="KCW82390.1"/>
    <property type="molecule type" value="Genomic_DNA"/>
</dbReference>
<evidence type="ECO:0000256" key="4">
    <source>
        <dbReference type="ARBA" id="ARBA00022833"/>
    </source>
</evidence>
<feature type="domain" description="AN1-type" evidence="6">
    <location>
        <begin position="11"/>
        <end position="42"/>
    </location>
</feature>
<comment type="function">
    <text evidence="1">May be involved in environmental stress response.</text>
</comment>
<accession>A0A059CWS3</accession>
<dbReference type="InterPro" id="IPR050652">
    <property type="entry name" value="AN1_A20_ZnFinger"/>
</dbReference>
<evidence type="ECO:0000313" key="7">
    <source>
        <dbReference type="EMBL" id="KCW82390.1"/>
    </source>
</evidence>
<name>A0A059CWS3_EUCGR</name>
<keyword evidence="3 5" id="KW-0863">Zinc-finger</keyword>
<keyword evidence="4" id="KW-0862">Zinc</keyword>
<gene>
    <name evidence="7" type="ORF">EUGRSUZ_C03793</name>
</gene>